<proteinExistence type="predicted"/>
<reference evidence="10" key="1">
    <citation type="submission" date="2018-11" db="EMBL/GenBank/DDBJ databases">
        <title>Proposal to divide the Flavobacteriaceae and reorganize its genera based on Amino Acid Identity values calculated from whole genome sequences.</title>
        <authorList>
            <person name="Nicholson A.C."/>
            <person name="Gulvik C.A."/>
            <person name="Whitney A.M."/>
            <person name="Humrighouse B.W."/>
            <person name="Bell M."/>
            <person name="Holmes B."/>
            <person name="Steigerwalt A.G."/>
            <person name="Villarma A."/>
            <person name="Sheth M."/>
            <person name="Batra D."/>
            <person name="Pryor J."/>
            <person name="Bernardet J.-F."/>
            <person name="Hugo C."/>
            <person name="Kampfer P."/>
            <person name="Newman J.D."/>
            <person name="McQuiston J.R."/>
        </authorList>
    </citation>
    <scope>NUCLEOTIDE SEQUENCE [LARGE SCALE GENOMIC DNA]</scope>
    <source>
        <strain evidence="10">G0081</strain>
    </source>
</reference>
<evidence type="ECO:0000256" key="1">
    <source>
        <dbReference type="ARBA" id="ARBA00004651"/>
    </source>
</evidence>
<keyword evidence="7 8" id="KW-0472">Membrane</keyword>
<evidence type="ECO:0000256" key="2">
    <source>
        <dbReference type="ARBA" id="ARBA00022475"/>
    </source>
</evidence>
<dbReference type="OrthoDB" id="678161at2"/>
<dbReference type="RefSeq" id="WP_125026092.1">
    <property type="nucleotide sequence ID" value="NZ_CP034159.1"/>
</dbReference>
<evidence type="ECO:0000256" key="3">
    <source>
        <dbReference type="ARBA" id="ARBA00022670"/>
    </source>
</evidence>
<keyword evidence="2" id="KW-1003">Cell membrane</keyword>
<comment type="subcellular location">
    <subcellularLocation>
        <location evidence="1">Cell membrane</location>
        <topology evidence="1">Multi-pass membrane protein</topology>
    </subcellularLocation>
</comment>
<dbReference type="InterPro" id="IPR026392">
    <property type="entry name" value="Exo/Archaeosortase_dom"/>
</dbReference>
<keyword evidence="5" id="KW-0378">Hydrolase</keyword>
<keyword evidence="4 8" id="KW-0812">Transmembrane</keyword>
<dbReference type="InterPro" id="IPR026323">
    <property type="entry name" value="Exosortase-related_prot_XrtF"/>
</dbReference>
<feature type="transmembrane region" description="Helical" evidence="8">
    <location>
        <begin position="87"/>
        <end position="105"/>
    </location>
</feature>
<evidence type="ECO:0000256" key="6">
    <source>
        <dbReference type="ARBA" id="ARBA00022989"/>
    </source>
</evidence>
<organism evidence="9 10">
    <name type="scientific">Kaistella carnis</name>
    <dbReference type="NCBI Taxonomy" id="1241979"/>
    <lineage>
        <taxon>Bacteria</taxon>
        <taxon>Pseudomonadati</taxon>
        <taxon>Bacteroidota</taxon>
        <taxon>Flavobacteriia</taxon>
        <taxon>Flavobacteriales</taxon>
        <taxon>Weeksellaceae</taxon>
        <taxon>Chryseobacterium group</taxon>
        <taxon>Kaistella</taxon>
    </lineage>
</organism>
<evidence type="ECO:0000256" key="4">
    <source>
        <dbReference type="ARBA" id="ARBA00022692"/>
    </source>
</evidence>
<feature type="transmembrane region" description="Helical" evidence="8">
    <location>
        <begin position="111"/>
        <end position="137"/>
    </location>
</feature>
<keyword evidence="10" id="KW-1185">Reference proteome</keyword>
<evidence type="ECO:0000313" key="10">
    <source>
        <dbReference type="Proteomes" id="UP000270185"/>
    </source>
</evidence>
<evidence type="ECO:0000256" key="5">
    <source>
        <dbReference type="ARBA" id="ARBA00022801"/>
    </source>
</evidence>
<keyword evidence="3" id="KW-0645">Protease</keyword>
<dbReference type="NCBIfam" id="TIGR04178">
    <property type="entry name" value="exo_archaeo"/>
    <property type="match status" value="1"/>
</dbReference>
<dbReference type="Proteomes" id="UP000270185">
    <property type="component" value="Chromosome"/>
</dbReference>
<evidence type="ECO:0000256" key="8">
    <source>
        <dbReference type="SAM" id="Phobius"/>
    </source>
</evidence>
<sequence length="180" mass="20841">MFNDFKPVLKILLRFIIIYVVMVLAYQLYLNGYKNAGLDPFSTWIMRQVDFLQNKIGYPSEMVPGKPEDETTWFFVSGKYVSRMVEGCNAISVMILFLAFIFAFYEGSKTFLFGAVGVIALHIMNVLRIVGLNVLLVEYPQYSRMGHDYLFPAIIYGSVVLLWLVWIKFYALKDTEHENT</sequence>
<dbReference type="GO" id="GO:0008233">
    <property type="term" value="F:peptidase activity"/>
    <property type="evidence" value="ECO:0007669"/>
    <property type="project" value="UniProtKB-KW"/>
</dbReference>
<keyword evidence="6 8" id="KW-1133">Transmembrane helix</keyword>
<dbReference type="EMBL" id="CP034159">
    <property type="protein sequence ID" value="AZI34463.1"/>
    <property type="molecule type" value="Genomic_DNA"/>
</dbReference>
<dbReference type="GO" id="GO:0005886">
    <property type="term" value="C:plasma membrane"/>
    <property type="evidence" value="ECO:0007669"/>
    <property type="project" value="UniProtKB-SubCell"/>
</dbReference>
<name>A0A3G8XPI5_9FLAO</name>
<feature type="transmembrane region" description="Helical" evidence="8">
    <location>
        <begin position="149"/>
        <end position="171"/>
    </location>
</feature>
<dbReference type="NCBIfam" id="TIGR04128">
    <property type="entry name" value="exoso_Fjoh_1448"/>
    <property type="match status" value="1"/>
</dbReference>
<protein>
    <submittedName>
        <fullName evidence="9">Exosortase family protein XrtF</fullName>
    </submittedName>
</protein>
<evidence type="ECO:0000256" key="7">
    <source>
        <dbReference type="ARBA" id="ARBA00023136"/>
    </source>
</evidence>
<dbReference type="KEGG" id="ccas:EIB73_09335"/>
<gene>
    <name evidence="9" type="primary">xrtF</name>
    <name evidence="9" type="ORF">EIB73_09335</name>
</gene>
<dbReference type="AlphaFoldDB" id="A0A3G8XPI5"/>
<feature type="transmembrane region" description="Helical" evidence="8">
    <location>
        <begin position="12"/>
        <end position="30"/>
    </location>
</feature>
<evidence type="ECO:0000313" key="9">
    <source>
        <dbReference type="EMBL" id="AZI34463.1"/>
    </source>
</evidence>
<dbReference type="GO" id="GO:0006508">
    <property type="term" value="P:proteolysis"/>
    <property type="evidence" value="ECO:0007669"/>
    <property type="project" value="UniProtKB-KW"/>
</dbReference>
<accession>A0A3G8XPI5</accession>